<sequence>MGHRGALRLLSFTVLALVAVVGFGLSIYFAQQNHVLSADIINKNNQIADLQKKQSTQTTPTPTTTPTTQPAPAATYLDIKEMGIKIKLSDDIKDAVYLYDTSYPATPMAKISSNTMLNKPGWCDLKNEPAFGLITERKSLAMPDGGTLKVDNTTVFQVGTNYFVYTSPQSPCAKNSDDQATEVSLLASFKQALTTMQADQ</sequence>
<feature type="compositionally biased region" description="Low complexity" evidence="1">
    <location>
        <begin position="56"/>
        <end position="71"/>
    </location>
</feature>
<proteinExistence type="predicted"/>
<name>A0ABN2V1W4_9ACTN</name>
<feature type="region of interest" description="Disordered" evidence="1">
    <location>
        <begin position="52"/>
        <end position="71"/>
    </location>
</feature>
<keyword evidence="2" id="KW-0812">Transmembrane</keyword>
<organism evidence="3 4">
    <name type="scientific">Catenulispora yoronensis</name>
    <dbReference type="NCBI Taxonomy" id="450799"/>
    <lineage>
        <taxon>Bacteria</taxon>
        <taxon>Bacillati</taxon>
        <taxon>Actinomycetota</taxon>
        <taxon>Actinomycetes</taxon>
        <taxon>Catenulisporales</taxon>
        <taxon>Catenulisporaceae</taxon>
        <taxon>Catenulispora</taxon>
    </lineage>
</organism>
<evidence type="ECO:0000256" key="1">
    <source>
        <dbReference type="SAM" id="MobiDB-lite"/>
    </source>
</evidence>
<keyword evidence="2" id="KW-0472">Membrane</keyword>
<gene>
    <name evidence="3" type="ORF">GCM10009839_63390</name>
</gene>
<keyword evidence="4" id="KW-1185">Reference proteome</keyword>
<comment type="caution">
    <text evidence="3">The sequence shown here is derived from an EMBL/GenBank/DDBJ whole genome shotgun (WGS) entry which is preliminary data.</text>
</comment>
<evidence type="ECO:0000313" key="4">
    <source>
        <dbReference type="Proteomes" id="UP001500751"/>
    </source>
</evidence>
<feature type="transmembrane region" description="Helical" evidence="2">
    <location>
        <begin position="7"/>
        <end position="30"/>
    </location>
</feature>
<evidence type="ECO:0000313" key="3">
    <source>
        <dbReference type="EMBL" id="GAA2048957.1"/>
    </source>
</evidence>
<accession>A0ABN2V1W4</accession>
<keyword evidence="2" id="KW-1133">Transmembrane helix</keyword>
<dbReference type="Proteomes" id="UP001500751">
    <property type="component" value="Unassembled WGS sequence"/>
</dbReference>
<protein>
    <submittedName>
        <fullName evidence="3">Uncharacterized protein</fullName>
    </submittedName>
</protein>
<dbReference type="EMBL" id="BAAAQN010000046">
    <property type="protein sequence ID" value="GAA2048957.1"/>
    <property type="molecule type" value="Genomic_DNA"/>
</dbReference>
<evidence type="ECO:0000256" key="2">
    <source>
        <dbReference type="SAM" id="Phobius"/>
    </source>
</evidence>
<reference evidence="3 4" key="1">
    <citation type="journal article" date="2019" name="Int. J. Syst. Evol. Microbiol.">
        <title>The Global Catalogue of Microorganisms (GCM) 10K type strain sequencing project: providing services to taxonomists for standard genome sequencing and annotation.</title>
        <authorList>
            <consortium name="The Broad Institute Genomics Platform"/>
            <consortium name="The Broad Institute Genome Sequencing Center for Infectious Disease"/>
            <person name="Wu L."/>
            <person name="Ma J."/>
        </authorList>
    </citation>
    <scope>NUCLEOTIDE SEQUENCE [LARGE SCALE GENOMIC DNA]</scope>
    <source>
        <strain evidence="3 4">JCM 16014</strain>
    </source>
</reference>